<dbReference type="PANTHER" id="PTHR43481">
    <property type="entry name" value="FRUCTOSE-1-PHOSPHATE PHOSPHATASE"/>
    <property type="match status" value="1"/>
</dbReference>
<feature type="region of interest" description="Disordered" evidence="1">
    <location>
        <begin position="95"/>
        <end position="129"/>
    </location>
</feature>
<dbReference type="FunFam" id="3.40.50.1000:FF:000162">
    <property type="entry name" value="HAD-like protein"/>
    <property type="match status" value="1"/>
</dbReference>
<evidence type="ECO:0000256" key="1">
    <source>
        <dbReference type="SAM" id="MobiDB-lite"/>
    </source>
</evidence>
<proteinExistence type="predicted"/>
<dbReference type="InterPro" id="IPR023214">
    <property type="entry name" value="HAD_sf"/>
</dbReference>
<evidence type="ECO:0000313" key="2">
    <source>
        <dbReference type="EMBL" id="PPQ82005.1"/>
    </source>
</evidence>
<protein>
    <recommendedName>
        <fullName evidence="4">HAD-like protein</fullName>
    </recommendedName>
</protein>
<dbReference type="FunFam" id="3.40.50.1000:FF:000145">
    <property type="entry name" value="HAD family hydrolase"/>
    <property type="match status" value="1"/>
</dbReference>
<comment type="caution">
    <text evidence="2">The sequence shown here is derived from an EMBL/GenBank/DDBJ whole genome shotgun (WGS) entry which is preliminary data.</text>
</comment>
<dbReference type="OrthoDB" id="40579at2759"/>
<name>A0A409WU03_PSICY</name>
<dbReference type="GO" id="GO:0050308">
    <property type="term" value="F:sugar-phosphatase activity"/>
    <property type="evidence" value="ECO:0007669"/>
    <property type="project" value="TreeGrafter"/>
</dbReference>
<dbReference type="SUPFAM" id="SSF56784">
    <property type="entry name" value="HAD-like"/>
    <property type="match status" value="2"/>
</dbReference>
<dbReference type="AlphaFoldDB" id="A0A409WU03"/>
<reference evidence="2 3" key="1">
    <citation type="journal article" date="2018" name="Evol. Lett.">
        <title>Horizontal gene cluster transfer increased hallucinogenic mushroom diversity.</title>
        <authorList>
            <person name="Reynolds H.T."/>
            <person name="Vijayakumar V."/>
            <person name="Gluck-Thaler E."/>
            <person name="Korotkin H.B."/>
            <person name="Matheny P.B."/>
            <person name="Slot J.C."/>
        </authorList>
    </citation>
    <scope>NUCLEOTIDE SEQUENCE [LARGE SCALE GENOMIC DNA]</scope>
    <source>
        <strain evidence="2 3">2631</strain>
    </source>
</reference>
<dbReference type="NCBIfam" id="TIGR01509">
    <property type="entry name" value="HAD-SF-IA-v3"/>
    <property type="match status" value="1"/>
</dbReference>
<evidence type="ECO:0008006" key="4">
    <source>
        <dbReference type="Google" id="ProtNLM"/>
    </source>
</evidence>
<evidence type="ECO:0000313" key="3">
    <source>
        <dbReference type="Proteomes" id="UP000283269"/>
    </source>
</evidence>
<accession>A0A409WU03</accession>
<dbReference type="SFLD" id="SFLDG01129">
    <property type="entry name" value="C1.5:_HAD__Beta-PGM__Phosphata"/>
    <property type="match status" value="1"/>
</dbReference>
<feature type="compositionally biased region" description="Low complexity" evidence="1">
    <location>
        <begin position="119"/>
        <end position="129"/>
    </location>
</feature>
<dbReference type="SFLD" id="SFLDS00003">
    <property type="entry name" value="Haloacid_Dehalogenase"/>
    <property type="match status" value="1"/>
</dbReference>
<dbReference type="InterPro" id="IPR023198">
    <property type="entry name" value="PGP-like_dom2"/>
</dbReference>
<dbReference type="InterPro" id="IPR036412">
    <property type="entry name" value="HAD-like_sf"/>
</dbReference>
<keyword evidence="3" id="KW-1185">Reference proteome</keyword>
<dbReference type="STRING" id="93625.A0A409WU03"/>
<dbReference type="Pfam" id="PF00702">
    <property type="entry name" value="Hydrolase"/>
    <property type="match status" value="1"/>
</dbReference>
<dbReference type="PANTHER" id="PTHR43481:SF2">
    <property type="entry name" value="PHOSPHATASE"/>
    <property type="match status" value="1"/>
</dbReference>
<sequence>MSSSPKTFVADAVLFDMDGTLTDSIAAVEAAWGKVASEIGQDPGYVIAATHGKRAVDNLSQFKPHLADHEIEQEVERFENTILYYADAHHLHGPDSGSATPALDISCPSSVGDTPDLSPGPSAPASRRSSVFALEARRPSFGSRLLTMLSQAARLRVHEDPFAIEEDGIEDDHLIRPIDPEIEKKTDASILEAWQVEAASVDRSVRILPGVRKMIDSLPEGRYAVATSGAKTYAYGCMKRVGIVPPPVTITADDKRLKAGKPAPDPFLLAAECLGYDAKRCVVFEDSPSGIKAGVASGATVVAVCTSHERSKIENCGAHYIIEDMERISCHVGANDRLVFTITE</sequence>
<dbReference type="InParanoid" id="A0A409WU03"/>
<dbReference type="InterPro" id="IPR051806">
    <property type="entry name" value="HAD-like_SPP"/>
</dbReference>
<dbReference type="InterPro" id="IPR006439">
    <property type="entry name" value="HAD-SF_hydro_IA"/>
</dbReference>
<dbReference type="Proteomes" id="UP000283269">
    <property type="component" value="Unassembled WGS sequence"/>
</dbReference>
<dbReference type="EMBL" id="NHYD01003190">
    <property type="protein sequence ID" value="PPQ82005.1"/>
    <property type="molecule type" value="Genomic_DNA"/>
</dbReference>
<organism evidence="2 3">
    <name type="scientific">Psilocybe cyanescens</name>
    <dbReference type="NCBI Taxonomy" id="93625"/>
    <lineage>
        <taxon>Eukaryota</taxon>
        <taxon>Fungi</taxon>
        <taxon>Dikarya</taxon>
        <taxon>Basidiomycota</taxon>
        <taxon>Agaricomycotina</taxon>
        <taxon>Agaricomycetes</taxon>
        <taxon>Agaricomycetidae</taxon>
        <taxon>Agaricales</taxon>
        <taxon>Agaricineae</taxon>
        <taxon>Strophariaceae</taxon>
        <taxon>Psilocybe</taxon>
    </lineage>
</organism>
<gene>
    <name evidence="2" type="ORF">CVT25_014657</name>
</gene>
<dbReference type="Gene3D" id="1.10.150.240">
    <property type="entry name" value="Putative phosphatase, domain 2"/>
    <property type="match status" value="1"/>
</dbReference>
<dbReference type="Gene3D" id="3.40.50.1000">
    <property type="entry name" value="HAD superfamily/HAD-like"/>
    <property type="match status" value="1"/>
</dbReference>